<feature type="chain" id="PRO_5014174825" description="RcnB family protein" evidence="2">
    <location>
        <begin position="26"/>
        <end position="139"/>
    </location>
</feature>
<organism evidence="3 4">
    <name type="scientific">Pseudomonas fluvialis</name>
    <dbReference type="NCBI Taxonomy" id="1793966"/>
    <lineage>
        <taxon>Bacteria</taxon>
        <taxon>Pseudomonadati</taxon>
        <taxon>Pseudomonadota</taxon>
        <taxon>Gammaproteobacteria</taxon>
        <taxon>Pseudomonadales</taxon>
        <taxon>Pseudomonadaceae</taxon>
        <taxon>Pseudomonas</taxon>
    </lineage>
</organism>
<dbReference type="NCBIfam" id="NF040487">
    <property type="entry name" value="T3SS_CigR_fam"/>
    <property type="match status" value="1"/>
</dbReference>
<keyword evidence="2" id="KW-0732">Signal</keyword>
<dbReference type="EMBL" id="PIYS01000002">
    <property type="protein sequence ID" value="PKF73046.1"/>
    <property type="molecule type" value="Genomic_DNA"/>
</dbReference>
<protein>
    <recommendedName>
        <fullName evidence="5">RcnB family protein</fullName>
    </recommendedName>
</protein>
<feature type="signal peptide" evidence="2">
    <location>
        <begin position="1"/>
        <end position="25"/>
    </location>
</feature>
<dbReference type="AlphaFoldDB" id="A0A2I0CUD1"/>
<evidence type="ECO:0000313" key="3">
    <source>
        <dbReference type="EMBL" id="PKF73046.1"/>
    </source>
</evidence>
<name>A0A2I0CUD1_9PSED</name>
<gene>
    <name evidence="3" type="ORF">CW360_00875</name>
</gene>
<feature type="region of interest" description="Disordered" evidence="1">
    <location>
        <begin position="26"/>
        <end position="47"/>
    </location>
</feature>
<dbReference type="RefSeq" id="WP_101192424.1">
    <property type="nucleotide sequence ID" value="NZ_PIYS01000002.1"/>
</dbReference>
<proteinExistence type="predicted"/>
<dbReference type="InterPro" id="IPR024572">
    <property type="entry name" value="RcnB"/>
</dbReference>
<sequence>MSRPAVTFLSGSLLALLLCSSLAQAAPPHDKPAHGKPPRSTSQAYSSASLLSATDLQGIRQILHQHQALLSPASSLPPGIRKNLARGKPLPPGIAKSLDQRLLRQLPEYPGYEWQQVGRDVVLIALATGLIEAVLDGLL</sequence>
<dbReference type="Proteomes" id="UP000242861">
    <property type="component" value="Unassembled WGS sequence"/>
</dbReference>
<dbReference type="Pfam" id="PF11776">
    <property type="entry name" value="RcnB"/>
    <property type="match status" value="1"/>
</dbReference>
<dbReference type="Gene3D" id="3.10.450.160">
    <property type="entry name" value="inner membrane protein cigr"/>
    <property type="match status" value="1"/>
</dbReference>
<accession>A0A2I0CUD1</accession>
<evidence type="ECO:0000313" key="4">
    <source>
        <dbReference type="Proteomes" id="UP000242861"/>
    </source>
</evidence>
<evidence type="ECO:0000256" key="2">
    <source>
        <dbReference type="SAM" id="SignalP"/>
    </source>
</evidence>
<comment type="caution">
    <text evidence="3">The sequence shown here is derived from an EMBL/GenBank/DDBJ whole genome shotgun (WGS) entry which is preliminary data.</text>
</comment>
<reference evidence="4" key="1">
    <citation type="submission" date="2017-12" db="EMBL/GenBank/DDBJ databases">
        <authorList>
            <person name="Yu X.-Y."/>
        </authorList>
    </citation>
    <scope>NUCLEOTIDE SEQUENCE [LARGE SCALE GENOMIC DNA]</scope>
    <source>
        <strain evidence="4">ZYSR67-Z</strain>
    </source>
</reference>
<evidence type="ECO:0000256" key="1">
    <source>
        <dbReference type="SAM" id="MobiDB-lite"/>
    </source>
</evidence>
<evidence type="ECO:0008006" key="5">
    <source>
        <dbReference type="Google" id="ProtNLM"/>
    </source>
</evidence>